<dbReference type="PRINTS" id="PR00778">
    <property type="entry name" value="HTHARSR"/>
</dbReference>
<dbReference type="InterPro" id="IPR011991">
    <property type="entry name" value="ArsR-like_HTH"/>
</dbReference>
<dbReference type="GO" id="GO:0003677">
    <property type="term" value="F:DNA binding"/>
    <property type="evidence" value="ECO:0007669"/>
    <property type="project" value="UniProtKB-KW"/>
</dbReference>
<dbReference type="InterPro" id="IPR036390">
    <property type="entry name" value="WH_DNA-bd_sf"/>
</dbReference>
<dbReference type="PANTHER" id="PTHR33154">
    <property type="entry name" value="TRANSCRIPTIONAL REGULATOR, ARSR FAMILY"/>
    <property type="match status" value="1"/>
</dbReference>
<reference evidence="5 6" key="1">
    <citation type="submission" date="2019-07" db="EMBL/GenBank/DDBJ databases">
        <title>Whole genome shotgun sequence of Cellulomonas xylanilytica NBRC 101102.</title>
        <authorList>
            <person name="Hosoyama A."/>
            <person name="Uohara A."/>
            <person name="Ohji S."/>
            <person name="Ichikawa N."/>
        </authorList>
    </citation>
    <scope>NUCLEOTIDE SEQUENCE [LARGE SCALE GENOMIC DNA]</scope>
    <source>
        <strain evidence="5 6">NBRC 101102</strain>
    </source>
</reference>
<accession>A0A510V871</accession>
<keyword evidence="3" id="KW-0804">Transcription</keyword>
<dbReference type="Proteomes" id="UP000321118">
    <property type="component" value="Unassembled WGS sequence"/>
</dbReference>
<keyword evidence="1" id="KW-0805">Transcription regulation</keyword>
<dbReference type="Gene3D" id="1.10.10.10">
    <property type="entry name" value="Winged helix-like DNA-binding domain superfamily/Winged helix DNA-binding domain"/>
    <property type="match status" value="1"/>
</dbReference>
<dbReference type="SUPFAM" id="SSF46785">
    <property type="entry name" value="Winged helix' DNA-binding domain"/>
    <property type="match status" value="1"/>
</dbReference>
<dbReference type="SMART" id="SM00418">
    <property type="entry name" value="HTH_ARSR"/>
    <property type="match status" value="1"/>
</dbReference>
<comment type="caution">
    <text evidence="5">The sequence shown here is derived from an EMBL/GenBank/DDBJ whole genome shotgun (WGS) entry which is preliminary data.</text>
</comment>
<dbReference type="NCBIfam" id="NF033788">
    <property type="entry name" value="HTH_metalloreg"/>
    <property type="match status" value="1"/>
</dbReference>
<dbReference type="CDD" id="cd00090">
    <property type="entry name" value="HTH_ARSR"/>
    <property type="match status" value="1"/>
</dbReference>
<evidence type="ECO:0000256" key="2">
    <source>
        <dbReference type="ARBA" id="ARBA00023125"/>
    </source>
</evidence>
<dbReference type="InterPro" id="IPR051081">
    <property type="entry name" value="HTH_MetalResp_TranReg"/>
</dbReference>
<keyword evidence="2" id="KW-0238">DNA-binding</keyword>
<evidence type="ECO:0000259" key="4">
    <source>
        <dbReference type="PROSITE" id="PS50987"/>
    </source>
</evidence>
<evidence type="ECO:0000313" key="6">
    <source>
        <dbReference type="Proteomes" id="UP000321118"/>
    </source>
</evidence>
<sequence>MLTDPSVSHNLPFVETYQPANGWDVLGDPRRRAIVASLAERPRSVGELAAELPISRPAVSQHLKVLKDSGVVVDEASGARRVYRLDPVGMTALRDQLETFWNRALSSFQEVAERPSEETP</sequence>
<dbReference type="GO" id="GO:0003700">
    <property type="term" value="F:DNA-binding transcription factor activity"/>
    <property type="evidence" value="ECO:0007669"/>
    <property type="project" value="InterPro"/>
</dbReference>
<protein>
    <submittedName>
        <fullName evidence="5">Transcriptional regulator</fullName>
    </submittedName>
</protein>
<dbReference type="Pfam" id="PF01022">
    <property type="entry name" value="HTH_5"/>
    <property type="match status" value="1"/>
</dbReference>
<dbReference type="PROSITE" id="PS50987">
    <property type="entry name" value="HTH_ARSR_2"/>
    <property type="match status" value="1"/>
</dbReference>
<dbReference type="AlphaFoldDB" id="A0A510V871"/>
<feature type="domain" description="HTH arsR-type" evidence="4">
    <location>
        <begin position="11"/>
        <end position="105"/>
    </location>
</feature>
<gene>
    <name evidence="5" type="ORF">CXY01_35820</name>
</gene>
<dbReference type="EMBL" id="BJUB01000013">
    <property type="protein sequence ID" value="GEK23062.1"/>
    <property type="molecule type" value="Genomic_DNA"/>
</dbReference>
<evidence type="ECO:0000256" key="1">
    <source>
        <dbReference type="ARBA" id="ARBA00023015"/>
    </source>
</evidence>
<dbReference type="InterPro" id="IPR001845">
    <property type="entry name" value="HTH_ArsR_DNA-bd_dom"/>
</dbReference>
<dbReference type="PANTHER" id="PTHR33154:SF33">
    <property type="entry name" value="TRANSCRIPTIONAL REPRESSOR SDPR"/>
    <property type="match status" value="1"/>
</dbReference>
<proteinExistence type="predicted"/>
<dbReference type="InterPro" id="IPR036388">
    <property type="entry name" value="WH-like_DNA-bd_sf"/>
</dbReference>
<name>A0A510V871_9CELL</name>
<organism evidence="5 6">
    <name type="scientific">Cellulomonas xylanilytica</name>
    <dbReference type="NCBI Taxonomy" id="233583"/>
    <lineage>
        <taxon>Bacteria</taxon>
        <taxon>Bacillati</taxon>
        <taxon>Actinomycetota</taxon>
        <taxon>Actinomycetes</taxon>
        <taxon>Micrococcales</taxon>
        <taxon>Cellulomonadaceae</taxon>
        <taxon>Cellulomonas</taxon>
    </lineage>
</organism>
<evidence type="ECO:0000256" key="3">
    <source>
        <dbReference type="ARBA" id="ARBA00023163"/>
    </source>
</evidence>
<evidence type="ECO:0000313" key="5">
    <source>
        <dbReference type="EMBL" id="GEK23062.1"/>
    </source>
</evidence>
<keyword evidence="6" id="KW-1185">Reference proteome</keyword>